<dbReference type="Proteomes" id="UP001174909">
    <property type="component" value="Unassembled WGS sequence"/>
</dbReference>
<keyword evidence="1" id="KW-0862">Zinc</keyword>
<keyword evidence="1" id="KW-0479">Metal-binding</keyword>
<dbReference type="Pfam" id="PF18995">
    <property type="entry name" value="PRT6_C"/>
    <property type="match status" value="1"/>
</dbReference>
<dbReference type="GO" id="GO:0016567">
    <property type="term" value="P:protein ubiquitination"/>
    <property type="evidence" value="ECO:0007669"/>
    <property type="project" value="UniProtKB-UniRule"/>
</dbReference>
<comment type="caution">
    <text evidence="3">The sequence shown here is derived from an EMBL/GenBank/DDBJ whole genome shotgun (WGS) entry which is preliminary data.</text>
</comment>
<dbReference type="EMBL" id="CASHTH010002181">
    <property type="protein sequence ID" value="CAI8025783.1"/>
    <property type="molecule type" value="Genomic_DNA"/>
</dbReference>
<dbReference type="InterPro" id="IPR044046">
    <property type="entry name" value="E3_ligase_UBR-like_C"/>
</dbReference>
<dbReference type="GO" id="GO:0071596">
    <property type="term" value="P:ubiquitin-dependent protein catabolic process via the N-end rule pathway"/>
    <property type="evidence" value="ECO:0007669"/>
    <property type="project" value="UniProtKB-UniRule"/>
</dbReference>
<organism evidence="3 4">
    <name type="scientific">Geodia barretti</name>
    <name type="common">Barrett's horny sponge</name>
    <dbReference type="NCBI Taxonomy" id="519541"/>
    <lineage>
        <taxon>Eukaryota</taxon>
        <taxon>Metazoa</taxon>
        <taxon>Porifera</taxon>
        <taxon>Demospongiae</taxon>
        <taxon>Heteroscleromorpha</taxon>
        <taxon>Tetractinellida</taxon>
        <taxon>Astrophorina</taxon>
        <taxon>Geodiidae</taxon>
        <taxon>Geodia</taxon>
    </lineage>
</organism>
<dbReference type="PANTHER" id="PTHR21497:SF24">
    <property type="entry name" value="E3 UBIQUITIN-PROTEIN LIGASE UBR1"/>
    <property type="match status" value="1"/>
</dbReference>
<gene>
    <name evidence="3" type="ORF">GBAR_LOCUS14869</name>
</gene>
<accession>A0AA35S966</accession>
<dbReference type="GO" id="GO:0000151">
    <property type="term" value="C:ubiquitin ligase complex"/>
    <property type="evidence" value="ECO:0007669"/>
    <property type="project" value="TreeGrafter"/>
</dbReference>
<dbReference type="GO" id="GO:0061630">
    <property type="term" value="F:ubiquitin protein ligase activity"/>
    <property type="evidence" value="ECO:0007669"/>
    <property type="project" value="UniProtKB-UniRule"/>
</dbReference>
<keyword evidence="1" id="KW-0833">Ubl conjugation pathway</keyword>
<evidence type="ECO:0000259" key="2">
    <source>
        <dbReference type="Pfam" id="PF18995"/>
    </source>
</evidence>
<dbReference type="GO" id="GO:0005737">
    <property type="term" value="C:cytoplasm"/>
    <property type="evidence" value="ECO:0007669"/>
    <property type="project" value="TreeGrafter"/>
</dbReference>
<dbReference type="AlphaFoldDB" id="A0AA35S966"/>
<comment type="function">
    <text evidence="1">Ubiquitin ligase protein which is a component of the N-end rule pathway. Recognizes and binds to proteins bearing specific N-terminal residues that are destabilizing according to the N-end rule, leading to their ubiquitination and subsequent degradation.</text>
</comment>
<comment type="pathway">
    <text evidence="1">Protein modification; protein ubiquitination.</text>
</comment>
<dbReference type="InterPro" id="IPR039164">
    <property type="entry name" value="UBR1-like"/>
</dbReference>
<comment type="catalytic activity">
    <reaction evidence="1">
        <text>S-ubiquitinyl-[E2 ubiquitin-conjugating enzyme]-L-cysteine + [acceptor protein]-L-lysine = [E2 ubiquitin-conjugating enzyme]-L-cysteine + N(6)-ubiquitinyl-[acceptor protein]-L-lysine.</text>
        <dbReference type="EC" id="2.3.2.27"/>
    </reaction>
</comment>
<protein>
    <recommendedName>
        <fullName evidence="1">E3 ubiquitin-protein ligase</fullName>
        <ecNumber evidence="1">2.3.2.27</ecNumber>
    </recommendedName>
</protein>
<sequence length="318" mass="35232">MLCADSTGGSSASEEGAQLQKMWVTFRKKASLPHDCPPEAATLETGAREYLHSFLQCSVLFFQSLTGIHFTPPSDDGQVFSDMCMFLNIPHSLHTLLDKPDSSSSPGYSLRRLAGSWSSHSRLRELGAGAVASLPPILRQPRQLISLPRSYSDLVNKASKFKCANHVVDGDDGQAAMLCLLCGQMLCTNSYCCMTDVEDEEEEEDNQPGHKRLRIGGLTRHAQTCGDGVGMALWILEVYVVLLDATNIRHVKGCTLTPPYLDQYGESDPGLRRGSPLLLSEESVQQLDTVWFQHQVPERITQEMEQNRNLMGIVWSQM</sequence>
<proteinExistence type="inferred from homology"/>
<reference evidence="3" key="1">
    <citation type="submission" date="2023-03" db="EMBL/GenBank/DDBJ databases">
        <authorList>
            <person name="Steffen K."/>
            <person name="Cardenas P."/>
        </authorList>
    </citation>
    <scope>NUCLEOTIDE SEQUENCE</scope>
</reference>
<name>A0AA35S966_GEOBA</name>
<evidence type="ECO:0000256" key="1">
    <source>
        <dbReference type="RuleBase" id="RU366018"/>
    </source>
</evidence>
<dbReference type="PANTHER" id="PTHR21497">
    <property type="entry name" value="UBIQUITIN LIGASE E3 ALPHA-RELATED"/>
    <property type="match status" value="1"/>
</dbReference>
<evidence type="ECO:0000313" key="4">
    <source>
        <dbReference type="Proteomes" id="UP001174909"/>
    </source>
</evidence>
<keyword evidence="4" id="KW-1185">Reference proteome</keyword>
<comment type="similarity">
    <text evidence="1">Belongs to the E3 ubiquitin-protein ligase UBR1-like family.</text>
</comment>
<keyword evidence="1" id="KW-0863">Zinc-finger</keyword>
<dbReference type="EC" id="2.3.2.27" evidence="1"/>
<keyword evidence="1" id="KW-0808">Transferase</keyword>
<dbReference type="GO" id="GO:0008270">
    <property type="term" value="F:zinc ion binding"/>
    <property type="evidence" value="ECO:0007669"/>
    <property type="project" value="UniProtKB-UniRule"/>
</dbReference>
<evidence type="ECO:0000313" key="3">
    <source>
        <dbReference type="EMBL" id="CAI8025783.1"/>
    </source>
</evidence>
<feature type="domain" description="E3 ubiquitin-protein ligase UBR-like C-terminal" evidence="2">
    <location>
        <begin position="32"/>
        <end position="293"/>
    </location>
</feature>